<keyword evidence="2" id="KW-1185">Reference proteome</keyword>
<accession>A0A1H5SV70</accession>
<dbReference type="Gene3D" id="1.10.645.10">
    <property type="entry name" value="Cytochrome-c3 Hydrogenase, chain B"/>
    <property type="match status" value="1"/>
</dbReference>
<dbReference type="SUPFAM" id="SSF56762">
    <property type="entry name" value="HydB/Nqo4-like"/>
    <property type="match status" value="1"/>
</dbReference>
<dbReference type="AlphaFoldDB" id="A0A1H5SV70"/>
<dbReference type="STRING" id="96773.Tchl_1180"/>
<sequence length="400" mass="42238">MPDTPTTDQTPIHIIAHRDGGHITRIEMSLPARGWMGGTVIGLEPATALRQLGEQASHSPRAHTRALGFACQAAAGEPAPSRDIRFAIERELAAEAADTHLRRLLIDWPQQFGFDARHSRFAEFHRRLSGAHSAESAFTLGGEVLDLVARELLAGFFNQIRMPHGIGEFIERVNAGGSLGSIMAELIALGASGPPCGGATPLLGTLSAAAWATTVGGWPGTQFIARPTYAGEPAETGPLARHAASPLVRLLLDRGHRVSARLFAKAIEVADCASRMRYPFTDDVPPLLDTAAAGPHTGVARVETARGVLLCWVRLAAGVIADCAIIPAGAWNLHPGGVFYREAMSRSARPEDHAAAQQRLSVLALALDPSLPHVIEVVEDASGEPGAPAALSPPGAGRRR</sequence>
<protein>
    <submittedName>
        <fullName evidence="1">Uncharacterized protein</fullName>
    </submittedName>
</protein>
<reference evidence="1 2" key="1">
    <citation type="submission" date="2016-12" db="EMBL/GenBank/DDBJ databases">
        <title>Complete genome sequence of Thauera chlorobenzoica, a Betaproteobacterium degrading haloaromatics anaerobically to CO2 and halides.</title>
        <authorList>
            <person name="Goris T."/>
            <person name="Mergelsberg M."/>
            <person name="Boll M."/>
        </authorList>
    </citation>
    <scope>NUCLEOTIDE SEQUENCE [LARGE SCALE GENOMIC DNA]</scope>
    <source>
        <strain evidence="1 2">3CB1</strain>
    </source>
</reference>
<dbReference type="RefSeq" id="WP_075147577.1">
    <property type="nucleotide sequence ID" value="NZ_CP018839.1"/>
</dbReference>
<dbReference type="KEGG" id="tcl:Tchl_1180"/>
<name>A0A1H5SV70_9RHOO</name>
<gene>
    <name evidence="1" type="ORF">Tchl_1180</name>
</gene>
<evidence type="ECO:0000313" key="1">
    <source>
        <dbReference type="EMBL" id="APR04039.1"/>
    </source>
</evidence>
<dbReference type="InterPro" id="IPR029014">
    <property type="entry name" value="NiFe-Hase_large"/>
</dbReference>
<proteinExistence type="predicted"/>
<dbReference type="EMBL" id="CP018839">
    <property type="protein sequence ID" value="APR04039.1"/>
    <property type="molecule type" value="Genomic_DNA"/>
</dbReference>
<organism evidence="1 2">
    <name type="scientific">Thauera chlorobenzoica</name>
    <dbReference type="NCBI Taxonomy" id="96773"/>
    <lineage>
        <taxon>Bacteria</taxon>
        <taxon>Pseudomonadati</taxon>
        <taxon>Pseudomonadota</taxon>
        <taxon>Betaproteobacteria</taxon>
        <taxon>Rhodocyclales</taxon>
        <taxon>Zoogloeaceae</taxon>
        <taxon>Thauera</taxon>
    </lineage>
</organism>
<evidence type="ECO:0000313" key="2">
    <source>
        <dbReference type="Proteomes" id="UP000185739"/>
    </source>
</evidence>
<dbReference type="Proteomes" id="UP000185739">
    <property type="component" value="Chromosome"/>
</dbReference>